<name>A0A067TKQ0_GALM3</name>
<feature type="domain" description="Cyclin-like" evidence="3">
    <location>
        <begin position="61"/>
        <end position="171"/>
    </location>
</feature>
<dbReference type="HOGENOM" id="CLU_043176_0_0_1"/>
<dbReference type="CDD" id="cd20546">
    <property type="entry name" value="CYCLIN_SpCG1C_ScCTK2-like_rpt2"/>
    <property type="match status" value="1"/>
</dbReference>
<evidence type="ECO:0000313" key="4">
    <source>
        <dbReference type="EMBL" id="KDR82907.1"/>
    </source>
</evidence>
<organism evidence="4 5">
    <name type="scientific">Galerina marginata (strain CBS 339.88)</name>
    <dbReference type="NCBI Taxonomy" id="685588"/>
    <lineage>
        <taxon>Eukaryota</taxon>
        <taxon>Fungi</taxon>
        <taxon>Dikarya</taxon>
        <taxon>Basidiomycota</taxon>
        <taxon>Agaricomycotina</taxon>
        <taxon>Agaricomycetes</taxon>
        <taxon>Agaricomycetidae</taxon>
        <taxon>Agaricales</taxon>
        <taxon>Agaricineae</taxon>
        <taxon>Strophariaceae</taxon>
        <taxon>Galerina</taxon>
    </lineage>
</organism>
<evidence type="ECO:0000256" key="2">
    <source>
        <dbReference type="SAM" id="MobiDB-lite"/>
    </source>
</evidence>
<reference evidence="5" key="1">
    <citation type="journal article" date="2014" name="Proc. Natl. Acad. Sci. U.S.A.">
        <title>Extensive sampling of basidiomycete genomes demonstrates inadequacy of the white-rot/brown-rot paradigm for wood decay fungi.</title>
        <authorList>
            <person name="Riley R."/>
            <person name="Salamov A.A."/>
            <person name="Brown D.W."/>
            <person name="Nagy L.G."/>
            <person name="Floudas D."/>
            <person name="Held B.W."/>
            <person name="Levasseur A."/>
            <person name="Lombard V."/>
            <person name="Morin E."/>
            <person name="Otillar R."/>
            <person name="Lindquist E.A."/>
            <person name="Sun H."/>
            <person name="LaButti K.M."/>
            <person name="Schmutz J."/>
            <person name="Jabbour D."/>
            <person name="Luo H."/>
            <person name="Baker S.E."/>
            <person name="Pisabarro A.G."/>
            <person name="Walton J.D."/>
            <person name="Blanchette R.A."/>
            <person name="Henrissat B."/>
            <person name="Martin F."/>
            <person name="Cullen D."/>
            <person name="Hibbett D.S."/>
            <person name="Grigoriev I.V."/>
        </authorList>
    </citation>
    <scope>NUCLEOTIDE SEQUENCE [LARGE SCALE GENOMIC DNA]</scope>
    <source>
        <strain evidence="5">CBS 339.88</strain>
    </source>
</reference>
<dbReference type="Proteomes" id="UP000027222">
    <property type="component" value="Unassembled WGS sequence"/>
</dbReference>
<dbReference type="InterPro" id="IPR006671">
    <property type="entry name" value="Cyclin_N"/>
</dbReference>
<gene>
    <name evidence="4" type="ORF">GALMADRAFT_113053</name>
</gene>
<dbReference type="EMBL" id="KL142369">
    <property type="protein sequence ID" value="KDR82907.1"/>
    <property type="molecule type" value="Genomic_DNA"/>
</dbReference>
<dbReference type="OrthoDB" id="25002at2759"/>
<dbReference type="InterPro" id="IPR043198">
    <property type="entry name" value="Cyclin/Ssn8"/>
</dbReference>
<feature type="domain" description="Cyclin-like" evidence="3">
    <location>
        <begin position="184"/>
        <end position="287"/>
    </location>
</feature>
<dbReference type="SMART" id="SM00385">
    <property type="entry name" value="CYCLIN"/>
    <property type="match status" value="2"/>
</dbReference>
<dbReference type="Gene3D" id="1.10.472.10">
    <property type="entry name" value="Cyclin-like"/>
    <property type="match status" value="2"/>
</dbReference>
<dbReference type="SUPFAM" id="SSF47954">
    <property type="entry name" value="Cyclin-like"/>
    <property type="match status" value="2"/>
</dbReference>
<feature type="region of interest" description="Disordered" evidence="2">
    <location>
        <begin position="1"/>
        <end position="23"/>
    </location>
</feature>
<dbReference type="STRING" id="685588.A0A067TKQ0"/>
<protein>
    <recommendedName>
        <fullName evidence="3">Cyclin-like domain-containing protein</fullName>
    </recommendedName>
</protein>
<feature type="region of interest" description="Disordered" evidence="2">
    <location>
        <begin position="347"/>
        <end position="367"/>
    </location>
</feature>
<evidence type="ECO:0000256" key="1">
    <source>
        <dbReference type="RuleBase" id="RU000383"/>
    </source>
</evidence>
<proteinExistence type="inferred from homology"/>
<evidence type="ECO:0000259" key="3">
    <source>
        <dbReference type="SMART" id="SM00385"/>
    </source>
</evidence>
<dbReference type="PANTHER" id="PTHR10026">
    <property type="entry name" value="CYCLIN"/>
    <property type="match status" value="1"/>
</dbReference>
<comment type="similarity">
    <text evidence="1">Belongs to the cyclin family.</text>
</comment>
<dbReference type="Pfam" id="PF00134">
    <property type="entry name" value="Cyclin_N"/>
    <property type="match status" value="1"/>
</dbReference>
<accession>A0A067TKQ0</accession>
<dbReference type="GO" id="GO:0016538">
    <property type="term" value="F:cyclin-dependent protein serine/threonine kinase regulator activity"/>
    <property type="evidence" value="ECO:0007669"/>
    <property type="project" value="InterPro"/>
</dbReference>
<dbReference type="AlphaFoldDB" id="A0A067TKQ0"/>
<dbReference type="GO" id="GO:0006357">
    <property type="term" value="P:regulation of transcription by RNA polymerase II"/>
    <property type="evidence" value="ECO:0007669"/>
    <property type="project" value="InterPro"/>
</dbReference>
<dbReference type="InterPro" id="IPR013763">
    <property type="entry name" value="Cyclin-like_dom"/>
</dbReference>
<keyword evidence="1" id="KW-0195">Cyclin</keyword>
<evidence type="ECO:0000313" key="5">
    <source>
        <dbReference type="Proteomes" id="UP000027222"/>
    </source>
</evidence>
<sequence>MRNSGADPQSSRAHTPSQMPTSSSRYYHAYFSPAEIEYLSEKQRGKQTATQEEKVRQNACTFLETIGARIGFPRRTIATAQVLYHRFHLFFPRKDFQYHEVALAALYVSTKEHDTLKKPRELLAVSYSVRYPELAAKSKNPGGEIDLDTMDPAMVENDRQRLLAIERLILETICFNFTARMPFPYVIKIGKSMEANKQTIKLAWRIAIDCYRTLLPLIYPPHSLALGSLYVAALLLTFEKPETPVRESENVFYPRAIASNLGEGLVWQDMFRTSVEDVDEFAHTMLDLLIQFIQNPSANTSPSTPSSPSPNLPIRDRHGLQAAQQQLYPYKPDYLIRLKIALREKEYESRPKKPLGPDPSALYNNDKIGQNEGTVRFLFFPPDTKVNVV</sequence>
<keyword evidence="5" id="KW-1185">Reference proteome</keyword>
<dbReference type="InterPro" id="IPR036915">
    <property type="entry name" value="Cyclin-like_sf"/>
</dbReference>